<evidence type="ECO:0000256" key="6">
    <source>
        <dbReference type="SAM" id="MobiDB-lite"/>
    </source>
</evidence>
<comment type="caution">
    <text evidence="10">The sequence shown here is derived from an EMBL/GenBank/DDBJ whole genome shotgun (WGS) entry which is preliminary data.</text>
</comment>
<evidence type="ECO:0000256" key="1">
    <source>
        <dbReference type="ARBA" id="ARBA00004196"/>
    </source>
</evidence>
<dbReference type="GO" id="GO:0030313">
    <property type="term" value="C:cell envelope"/>
    <property type="evidence" value="ECO:0007669"/>
    <property type="project" value="UniProtKB-SubCell"/>
</dbReference>
<dbReference type="GO" id="GO:1990195">
    <property type="term" value="C:macrolide transmembrane transporter complex"/>
    <property type="evidence" value="ECO:0007669"/>
    <property type="project" value="InterPro"/>
</dbReference>
<keyword evidence="3" id="KW-0813">Transport</keyword>
<dbReference type="InterPro" id="IPR030190">
    <property type="entry name" value="MacA_alpha-hairpin_sf"/>
</dbReference>
<feature type="compositionally biased region" description="Low complexity" evidence="6">
    <location>
        <begin position="274"/>
        <end position="289"/>
    </location>
</feature>
<dbReference type="Gene3D" id="2.40.420.20">
    <property type="match status" value="1"/>
</dbReference>
<dbReference type="InterPro" id="IPR006143">
    <property type="entry name" value="RND_pump_MFP"/>
</dbReference>
<dbReference type="PANTHER" id="PTHR30469:SF33">
    <property type="entry name" value="SLR1207 PROTEIN"/>
    <property type="match status" value="1"/>
</dbReference>
<evidence type="ECO:0000313" key="11">
    <source>
        <dbReference type="Proteomes" id="UP000284338"/>
    </source>
</evidence>
<protein>
    <submittedName>
        <fullName evidence="10">Efflux RND transporter periplasmic adaptor subunit</fullName>
    </submittedName>
</protein>
<name>A0AA92X8S4_9GAMM</name>
<dbReference type="GO" id="GO:1990281">
    <property type="term" value="C:efflux pump complex"/>
    <property type="evidence" value="ECO:0007669"/>
    <property type="project" value="TreeGrafter"/>
</dbReference>
<dbReference type="NCBIfam" id="TIGR01730">
    <property type="entry name" value="RND_mfp"/>
    <property type="match status" value="1"/>
</dbReference>
<dbReference type="InterPro" id="IPR058624">
    <property type="entry name" value="MdtA-like_HH"/>
</dbReference>
<dbReference type="InterPro" id="IPR058627">
    <property type="entry name" value="MdtA-like_C"/>
</dbReference>
<evidence type="ECO:0000313" key="10">
    <source>
        <dbReference type="EMBL" id="RJF56415.1"/>
    </source>
</evidence>
<feature type="domain" description="Multidrug resistance protein MdtA-like alpha-helical hairpin" evidence="7">
    <location>
        <begin position="109"/>
        <end position="185"/>
    </location>
</feature>
<organism evidence="10 11">
    <name type="scientific">Serratia inhibens</name>
    <dbReference type="NCBI Taxonomy" id="2338073"/>
    <lineage>
        <taxon>Bacteria</taxon>
        <taxon>Pseudomonadati</taxon>
        <taxon>Pseudomonadota</taxon>
        <taxon>Gammaproteobacteria</taxon>
        <taxon>Enterobacterales</taxon>
        <taxon>Yersiniaceae</taxon>
        <taxon>Serratia</taxon>
    </lineage>
</organism>
<dbReference type="RefSeq" id="WP_119804487.1">
    <property type="nucleotide sequence ID" value="NZ_QYYG01000002.1"/>
</dbReference>
<feature type="domain" description="Multidrug resistance protein MdtA-like barrel-sandwich hybrid" evidence="8">
    <location>
        <begin position="62"/>
        <end position="216"/>
    </location>
</feature>
<keyword evidence="4 5" id="KW-0175">Coiled coil</keyword>
<evidence type="ECO:0000256" key="2">
    <source>
        <dbReference type="ARBA" id="ARBA00009477"/>
    </source>
</evidence>
<accession>A0AA92X8S4</accession>
<dbReference type="Pfam" id="PF25876">
    <property type="entry name" value="HH_MFP_RND"/>
    <property type="match status" value="1"/>
</dbReference>
<dbReference type="Pfam" id="PF25967">
    <property type="entry name" value="RND-MFP_C"/>
    <property type="match status" value="1"/>
</dbReference>
<proteinExistence type="inferred from homology"/>
<sequence length="399" mass="42357">MPSFQRSKRYLLPTVIVAAIALFLYFRAQGTAETPRYITAVAQTRDLEQTVLADGTIEAQKQVSVGAQVSGQIKALRVALGDKVHKGQLVAEIDDLTQQNSLRDAEAALKNVQAQRASKLAALRNNQLAYQRQQTIVARGVGVQADFDSAKATLEATRADINALDAQIVQAQIAVNTAQVNLGYTKITSPIDGTIVALPVEEGQTVNAVQSAPTLVKVARLDTMTIEAQISEADVVKVKTGMPVYFTILGDPGKHYRATLRAIEPAPDSINDETTTSSSSSASSSSSSTTSTAIYYNGLFDVANPDGALRISMTAQVYIVLARAKGAVVIPATALQGDWVQVVDEQGNIARRPVKVGINNNVDAQIISGVLAGEKVIVSQVNAATQSSTRRMGPPPMGM</sequence>
<comment type="subcellular location">
    <subcellularLocation>
        <location evidence="1">Cell envelope</location>
    </subcellularLocation>
</comment>
<evidence type="ECO:0000256" key="5">
    <source>
        <dbReference type="SAM" id="Coils"/>
    </source>
</evidence>
<evidence type="ECO:0000256" key="4">
    <source>
        <dbReference type="ARBA" id="ARBA00023054"/>
    </source>
</evidence>
<evidence type="ECO:0000259" key="8">
    <source>
        <dbReference type="Pfam" id="PF25917"/>
    </source>
</evidence>
<gene>
    <name evidence="10" type="ORF">D4100_12655</name>
</gene>
<feature type="region of interest" description="Disordered" evidence="6">
    <location>
        <begin position="264"/>
        <end position="289"/>
    </location>
</feature>
<dbReference type="InterPro" id="IPR058625">
    <property type="entry name" value="MdtA-like_BSH"/>
</dbReference>
<dbReference type="SUPFAM" id="SSF111369">
    <property type="entry name" value="HlyD-like secretion proteins"/>
    <property type="match status" value="1"/>
</dbReference>
<dbReference type="GO" id="GO:0015562">
    <property type="term" value="F:efflux transmembrane transporter activity"/>
    <property type="evidence" value="ECO:0007669"/>
    <property type="project" value="TreeGrafter"/>
</dbReference>
<feature type="domain" description="Multidrug resistance protein MdtA-like C-terminal permuted SH3" evidence="9">
    <location>
        <begin position="327"/>
        <end position="381"/>
    </location>
</feature>
<dbReference type="Pfam" id="PF25917">
    <property type="entry name" value="BSH_RND"/>
    <property type="match status" value="1"/>
</dbReference>
<evidence type="ECO:0000256" key="3">
    <source>
        <dbReference type="ARBA" id="ARBA00022448"/>
    </source>
</evidence>
<evidence type="ECO:0000259" key="9">
    <source>
        <dbReference type="Pfam" id="PF25967"/>
    </source>
</evidence>
<comment type="similarity">
    <text evidence="2">Belongs to the membrane fusion protein (MFP) (TC 8.A.1) family.</text>
</comment>
<dbReference type="Gene3D" id="2.40.50.100">
    <property type="match status" value="1"/>
</dbReference>
<keyword evidence="11" id="KW-1185">Reference proteome</keyword>
<dbReference type="Gene3D" id="6.10.140.1990">
    <property type="match status" value="1"/>
</dbReference>
<evidence type="ECO:0000259" key="7">
    <source>
        <dbReference type="Pfam" id="PF25876"/>
    </source>
</evidence>
<dbReference type="Gene3D" id="2.40.30.170">
    <property type="match status" value="1"/>
</dbReference>
<dbReference type="GO" id="GO:1990961">
    <property type="term" value="P:xenobiotic detoxification by transmembrane export across the plasma membrane"/>
    <property type="evidence" value="ECO:0007669"/>
    <property type="project" value="InterPro"/>
</dbReference>
<dbReference type="Proteomes" id="UP000284338">
    <property type="component" value="Unassembled WGS sequence"/>
</dbReference>
<dbReference type="GO" id="GO:0019898">
    <property type="term" value="C:extrinsic component of membrane"/>
    <property type="evidence" value="ECO:0007669"/>
    <property type="project" value="InterPro"/>
</dbReference>
<feature type="coiled-coil region" evidence="5">
    <location>
        <begin position="147"/>
        <end position="174"/>
    </location>
</feature>
<dbReference type="PANTHER" id="PTHR30469">
    <property type="entry name" value="MULTIDRUG RESISTANCE PROTEIN MDTA"/>
    <property type="match status" value="1"/>
</dbReference>
<dbReference type="EMBL" id="QYYG01000002">
    <property type="protein sequence ID" value="RJF56415.1"/>
    <property type="molecule type" value="Genomic_DNA"/>
</dbReference>
<dbReference type="AlphaFoldDB" id="A0AA92X8S4"/>
<reference evidence="10 11" key="1">
    <citation type="submission" date="2018-09" db="EMBL/GenBank/DDBJ databases">
        <title>Draft genome of a novel serratia sp. strain with antifungal activity.</title>
        <authorList>
            <person name="Dichmann S.I."/>
            <person name="Park B.P."/>
            <person name="Pathiraja D."/>
            <person name="Choi I.-G."/>
            <person name="Stougaard P."/>
            <person name="Hennessy R.C."/>
        </authorList>
    </citation>
    <scope>NUCLEOTIDE SEQUENCE [LARGE SCALE GENOMIC DNA]</scope>
    <source>
        <strain evidence="10 11">S40</strain>
    </source>
</reference>